<keyword evidence="4" id="KW-1185">Reference proteome</keyword>
<evidence type="ECO:0000256" key="2">
    <source>
        <dbReference type="SAM" id="MobiDB-lite"/>
    </source>
</evidence>
<evidence type="ECO:0000256" key="1">
    <source>
        <dbReference type="SAM" id="Coils"/>
    </source>
</evidence>
<feature type="compositionally biased region" description="Polar residues" evidence="2">
    <location>
        <begin position="10"/>
        <end position="29"/>
    </location>
</feature>
<feature type="compositionally biased region" description="Low complexity" evidence="2">
    <location>
        <begin position="575"/>
        <end position="599"/>
    </location>
</feature>
<dbReference type="EMBL" id="ML986498">
    <property type="protein sequence ID" value="KAF2275282.1"/>
    <property type="molecule type" value="Genomic_DNA"/>
</dbReference>
<proteinExistence type="predicted"/>
<evidence type="ECO:0000313" key="4">
    <source>
        <dbReference type="Proteomes" id="UP000800097"/>
    </source>
</evidence>
<feature type="coiled-coil region" evidence="1">
    <location>
        <begin position="452"/>
        <end position="479"/>
    </location>
</feature>
<dbReference type="AlphaFoldDB" id="A0A6A6JFU3"/>
<feature type="region of interest" description="Disordered" evidence="2">
    <location>
        <begin position="200"/>
        <end position="240"/>
    </location>
</feature>
<feature type="region of interest" description="Disordered" evidence="2">
    <location>
        <begin position="1"/>
        <end position="29"/>
    </location>
</feature>
<sequence>MEEQLDPPTIQESTKPPTESESCVTSNATTLQAGHEGYKDTIEEFTEVAPAIVLATTCTATADESAVNTLKADVAAAQLAIEQQARVQSGIVNLNSPAASDLGGTGVVSTATTSGLESPDVEAPAGTLDYSVNKTSIPVSLQPKTDYENRTDNPSQGVRASGSDDGVPNGSAAVDCSSPVRKDYASTAQADVQPQIKDAAANQEPAGQEHSSKSNESVAKRESAAHEQGNGIPENMPKEGVNDSLLRSRWADYAPADMPMPSAPSMNTSPVTSRDPARPFRNGRTAYNPSYGNINNNGYANGGRPFFDRGDAARLHAQNSKLRQDLEKAQEQIRTMHAKLREEIFKQVHVASQDIIAEVFSKQMDLAKFRASLQQREIELQRRSEQIQQMERFLCVGQSLITSKYPETLLIDPTFTNQERRSMDPTHISRELMREEIANEMNANYRLANARLDARAEALQLHEQKIELLEQNWKTHAEESLREELRGYLEDEISTSIAEAEYKRGFEDGKEEGLAEGSKAAHHDSYLMGYSMARKSFDAVTALRNGLLPFDSPEVSFLFDPTHPENPFNRGMEIGSLGFSGRSSRSASSDLGSSQSLLDGQKEHSQHLFRSGPHVHDIMVKSSGHGFYSSTKVEGPGVAVANPSPAHQNMVKPVHRSRPAFPEPAPEPTLYQQLNGFRPKYNGQEILANGNSGMAGDVSNVSPAQQVADQLQVKPHLNKLTPPDSHRCSNLDTPGISKKDLGEPVPVTNLIDL</sequence>
<organism evidence="3 4">
    <name type="scientific">Westerdykella ornata</name>
    <dbReference type="NCBI Taxonomy" id="318751"/>
    <lineage>
        <taxon>Eukaryota</taxon>
        <taxon>Fungi</taxon>
        <taxon>Dikarya</taxon>
        <taxon>Ascomycota</taxon>
        <taxon>Pezizomycotina</taxon>
        <taxon>Dothideomycetes</taxon>
        <taxon>Pleosporomycetidae</taxon>
        <taxon>Pleosporales</taxon>
        <taxon>Sporormiaceae</taxon>
        <taxon>Westerdykella</taxon>
    </lineage>
</organism>
<gene>
    <name evidence="3" type="ORF">EI97DRAFT_468215</name>
</gene>
<feature type="region of interest" description="Disordered" evidence="2">
    <location>
        <begin position="719"/>
        <end position="740"/>
    </location>
</feature>
<name>A0A6A6JFU3_WESOR</name>
<evidence type="ECO:0000313" key="3">
    <source>
        <dbReference type="EMBL" id="KAF2275282.1"/>
    </source>
</evidence>
<keyword evidence="1" id="KW-0175">Coiled coil</keyword>
<feature type="coiled-coil region" evidence="1">
    <location>
        <begin position="312"/>
        <end position="343"/>
    </location>
</feature>
<feature type="compositionally biased region" description="Low complexity" evidence="2">
    <location>
        <begin position="256"/>
        <end position="266"/>
    </location>
</feature>
<feature type="region of interest" description="Disordered" evidence="2">
    <location>
        <begin position="256"/>
        <end position="292"/>
    </location>
</feature>
<dbReference type="RefSeq" id="XP_033652821.1">
    <property type="nucleotide sequence ID" value="XM_033801647.1"/>
</dbReference>
<accession>A0A6A6JFU3</accession>
<dbReference type="GeneID" id="54554822"/>
<feature type="compositionally biased region" description="Polar residues" evidence="2">
    <location>
        <begin position="130"/>
        <end position="143"/>
    </location>
</feature>
<dbReference type="OrthoDB" id="3794025at2759"/>
<dbReference type="Proteomes" id="UP000800097">
    <property type="component" value="Unassembled WGS sequence"/>
</dbReference>
<feature type="region of interest" description="Disordered" evidence="2">
    <location>
        <begin position="100"/>
        <end position="177"/>
    </location>
</feature>
<feature type="compositionally biased region" description="Basic and acidic residues" evidence="2">
    <location>
        <begin position="210"/>
        <end position="225"/>
    </location>
</feature>
<feature type="region of interest" description="Disordered" evidence="2">
    <location>
        <begin position="569"/>
        <end position="607"/>
    </location>
</feature>
<protein>
    <submittedName>
        <fullName evidence="3">Uncharacterized protein</fullName>
    </submittedName>
</protein>
<reference evidence="3" key="1">
    <citation type="journal article" date="2020" name="Stud. Mycol.">
        <title>101 Dothideomycetes genomes: a test case for predicting lifestyles and emergence of pathogens.</title>
        <authorList>
            <person name="Haridas S."/>
            <person name="Albert R."/>
            <person name="Binder M."/>
            <person name="Bloem J."/>
            <person name="Labutti K."/>
            <person name="Salamov A."/>
            <person name="Andreopoulos B."/>
            <person name="Baker S."/>
            <person name="Barry K."/>
            <person name="Bills G."/>
            <person name="Bluhm B."/>
            <person name="Cannon C."/>
            <person name="Castanera R."/>
            <person name="Culley D."/>
            <person name="Daum C."/>
            <person name="Ezra D."/>
            <person name="Gonzalez J."/>
            <person name="Henrissat B."/>
            <person name="Kuo A."/>
            <person name="Liang C."/>
            <person name="Lipzen A."/>
            <person name="Lutzoni F."/>
            <person name="Magnuson J."/>
            <person name="Mondo S."/>
            <person name="Nolan M."/>
            <person name="Ohm R."/>
            <person name="Pangilinan J."/>
            <person name="Park H.-J."/>
            <person name="Ramirez L."/>
            <person name="Alfaro M."/>
            <person name="Sun H."/>
            <person name="Tritt A."/>
            <person name="Yoshinaga Y."/>
            <person name="Zwiers L.-H."/>
            <person name="Turgeon B."/>
            <person name="Goodwin S."/>
            <person name="Spatafora J."/>
            <person name="Crous P."/>
            <person name="Grigoriev I."/>
        </authorList>
    </citation>
    <scope>NUCLEOTIDE SEQUENCE</scope>
    <source>
        <strain evidence="3">CBS 379.55</strain>
    </source>
</reference>